<dbReference type="GO" id="GO:0000176">
    <property type="term" value="C:nuclear exosome (RNase complex)"/>
    <property type="evidence" value="ECO:0007669"/>
    <property type="project" value="InterPro"/>
</dbReference>
<dbReference type="InterPro" id="IPR012337">
    <property type="entry name" value="RNaseH-like_sf"/>
</dbReference>
<dbReference type="FunFam" id="3.30.420.10:FF:000059">
    <property type="entry name" value="Exosome complex exonuclease Rrp6"/>
    <property type="match status" value="1"/>
</dbReference>
<dbReference type="AlphaFoldDB" id="A0A2G5V201"/>
<accession>A0A2G5V201</accession>
<sequence length="868" mass="99893">MSQPVEDNGEHDELVRENIQVMRKRVEEMTRTGAALVRESNGLPKSGADFELYNSYPTFNAFMKRSEERLNALMGKITKSIGCAMRLPDVGSSIDHYTECVIEAQDNIAERVATLHGVLKKAERDTIVKVPEFITKAGPTNRKTEAEVAEAMKTFSANIGTVLAAKFRERREEAAQMVVHDKPQKTYNITSDNSSAPFASKLTVKHHAVERRSGIVLVDDNESGQRDWISAAAETEEEHPYIAEMLHFKVPEKQLKSVTPQKFKPLTETPLTIVDTKEKLESLRDKLNSVEEFSVDLEHHEMRTYLGLTCLIQISTRDEDFIIDPFPMWDCIGILNEPFTNPNILKVFHGSDNDVLWLQRDFGVHVVNLFDTYVAMKKLKYPKFSLAYLAFRFADVVLDKQYQLADWRARPLRNAMINYAREDTHYLLYSYDMLREQLLQQEHKDLANVYAESNDLCIRVYKKPVFNPKGYMTEIKFRFTLNNRQDFALTSLYRWRDIVARAEDESPQFVLPNHMLLSLAETLPRDVGGIYVCCNPLPYFVKQRTGDILKIMVESRDIKLEKAERSVKEKTDAQEARGVMNDSMDYITSVLKSKIDFSHTKFDEERGELDIDKNEEMKEILEKDHKESLLSVLESSSVAPNPEAMTVVEKGKKPDNKKVGKLLNELDKFVTPFECYQMMLIAKQKQEEEDRKEAERKRLEEGDKPKTMFSHHDAAVVRKPEFDPKLLNLDNLKVEATEAGEQQEETPMEERAEPPVFDPSRFSDDQIMSKKAMKRQRQAARRNIDVSVVLGETSSCSDPKKIKIEEESGEVEEFDYDKADSSEFEKPVSDPNAAFDPFHQKYRLKNNSKKNKAMKKSSNRTGTINYKK</sequence>
<dbReference type="PANTHER" id="PTHR12124">
    <property type="entry name" value="POLYMYOSITIS/SCLERODERMA AUTOANTIGEN-RELATED"/>
    <property type="match status" value="1"/>
</dbReference>
<dbReference type="GO" id="GO:0000166">
    <property type="term" value="F:nucleotide binding"/>
    <property type="evidence" value="ECO:0007669"/>
    <property type="project" value="InterPro"/>
</dbReference>
<dbReference type="EMBL" id="PDUG01000002">
    <property type="protein sequence ID" value="PIC45794.1"/>
    <property type="molecule type" value="Genomic_DNA"/>
</dbReference>
<dbReference type="GO" id="GO:0071044">
    <property type="term" value="P:histone mRNA catabolic process"/>
    <property type="evidence" value="ECO:0007669"/>
    <property type="project" value="TreeGrafter"/>
</dbReference>
<evidence type="ECO:0000256" key="5">
    <source>
        <dbReference type="ARBA" id="ARBA00022835"/>
    </source>
</evidence>
<dbReference type="CDD" id="cd06147">
    <property type="entry name" value="Rrp6p_like_exo"/>
    <property type="match status" value="1"/>
</dbReference>
<keyword evidence="5" id="KW-0271">Exosome</keyword>
<dbReference type="Pfam" id="PF00570">
    <property type="entry name" value="HRDC"/>
    <property type="match status" value="1"/>
</dbReference>
<dbReference type="SMART" id="SM00341">
    <property type="entry name" value="HRDC"/>
    <property type="match status" value="1"/>
</dbReference>
<dbReference type="GO" id="GO:0000175">
    <property type="term" value="F:3'-5'-RNA exonuclease activity"/>
    <property type="evidence" value="ECO:0007669"/>
    <property type="project" value="InterPro"/>
</dbReference>
<dbReference type="GO" id="GO:0071051">
    <property type="term" value="P:poly(A)-dependent snoRNA 3'-end processing"/>
    <property type="evidence" value="ECO:0007669"/>
    <property type="project" value="TreeGrafter"/>
</dbReference>
<dbReference type="GO" id="GO:0071038">
    <property type="term" value="P:TRAMP-dependent tRNA surveillance pathway"/>
    <property type="evidence" value="ECO:0007669"/>
    <property type="project" value="TreeGrafter"/>
</dbReference>
<dbReference type="InterPro" id="IPR002121">
    <property type="entry name" value="HRDC_dom"/>
</dbReference>
<keyword evidence="6" id="KW-0269">Exonuclease</keyword>
<dbReference type="Gene3D" id="1.10.150.80">
    <property type="entry name" value="HRDC domain"/>
    <property type="match status" value="1"/>
</dbReference>
<dbReference type="InterPro" id="IPR049559">
    <property type="entry name" value="Rrp6p-like_exo"/>
</dbReference>
<evidence type="ECO:0000256" key="6">
    <source>
        <dbReference type="ARBA" id="ARBA00022839"/>
    </source>
</evidence>
<evidence type="ECO:0000256" key="10">
    <source>
        <dbReference type="SAM" id="MobiDB-lite"/>
    </source>
</evidence>
<name>A0A2G5V201_9PELO</name>
<dbReference type="GO" id="GO:0071036">
    <property type="term" value="P:nuclear polyadenylation-dependent snoRNA catabolic process"/>
    <property type="evidence" value="ECO:0007669"/>
    <property type="project" value="TreeGrafter"/>
</dbReference>
<feature type="compositionally biased region" description="Basic residues" evidence="10">
    <location>
        <begin position="840"/>
        <end position="858"/>
    </location>
</feature>
<evidence type="ECO:0000256" key="9">
    <source>
        <dbReference type="ARBA" id="ARBA00070365"/>
    </source>
</evidence>
<dbReference type="InterPro" id="IPR044876">
    <property type="entry name" value="HRDC_dom_sf"/>
</dbReference>
<dbReference type="SUPFAM" id="SSF53098">
    <property type="entry name" value="Ribonuclease H-like"/>
    <property type="match status" value="1"/>
</dbReference>
<evidence type="ECO:0000256" key="4">
    <source>
        <dbReference type="ARBA" id="ARBA00022801"/>
    </source>
</evidence>
<dbReference type="InterPro" id="IPR002562">
    <property type="entry name" value="3'-5'_exonuclease_dom"/>
</dbReference>
<feature type="compositionally biased region" description="Basic and acidic residues" evidence="10">
    <location>
        <begin position="816"/>
        <end position="828"/>
    </location>
</feature>
<dbReference type="Pfam" id="PF08066">
    <property type="entry name" value="PMC2NT"/>
    <property type="match status" value="1"/>
</dbReference>
<comment type="caution">
    <text evidence="12">The sequence shown here is derived from an EMBL/GenBank/DDBJ whole genome shotgun (WGS) entry which is preliminary data.</text>
</comment>
<dbReference type="GO" id="GO:0071040">
    <property type="term" value="P:nuclear polyadenylation-dependent antisense transcript catabolic process"/>
    <property type="evidence" value="ECO:0007669"/>
    <property type="project" value="TreeGrafter"/>
</dbReference>
<comment type="subcellular location">
    <subcellularLocation>
        <location evidence="1">Nucleus</location>
    </subcellularLocation>
</comment>
<dbReference type="InterPro" id="IPR012588">
    <property type="entry name" value="Exosome-assoc_fac_Rrp6_N"/>
</dbReference>
<dbReference type="Gene3D" id="3.30.420.10">
    <property type="entry name" value="Ribonuclease H-like superfamily/Ribonuclease H"/>
    <property type="match status" value="1"/>
</dbReference>
<dbReference type="GO" id="GO:0071039">
    <property type="term" value="P:nuclear polyadenylation-dependent CUT catabolic process"/>
    <property type="evidence" value="ECO:0007669"/>
    <property type="project" value="TreeGrafter"/>
</dbReference>
<dbReference type="OrthoDB" id="2250022at2759"/>
<evidence type="ECO:0000256" key="2">
    <source>
        <dbReference type="ARBA" id="ARBA00022552"/>
    </source>
</evidence>
<evidence type="ECO:0000256" key="7">
    <source>
        <dbReference type="ARBA" id="ARBA00023242"/>
    </source>
</evidence>
<gene>
    <name evidence="12" type="primary">Cnig_chr_II.g5697</name>
    <name evidence="12" type="ORF">B9Z55_005697</name>
</gene>
<dbReference type="SUPFAM" id="SSF47819">
    <property type="entry name" value="HRDC-like"/>
    <property type="match status" value="1"/>
</dbReference>
<keyword evidence="4" id="KW-0378">Hydrolase</keyword>
<evidence type="ECO:0000313" key="12">
    <source>
        <dbReference type="EMBL" id="PIC45794.1"/>
    </source>
</evidence>
<feature type="domain" description="HRDC" evidence="11">
    <location>
        <begin position="482"/>
        <end position="562"/>
    </location>
</feature>
<evidence type="ECO:0000256" key="1">
    <source>
        <dbReference type="ARBA" id="ARBA00004123"/>
    </source>
</evidence>
<evidence type="ECO:0000313" key="13">
    <source>
        <dbReference type="Proteomes" id="UP000230233"/>
    </source>
</evidence>
<organism evidence="12 13">
    <name type="scientific">Caenorhabditis nigoni</name>
    <dbReference type="NCBI Taxonomy" id="1611254"/>
    <lineage>
        <taxon>Eukaryota</taxon>
        <taxon>Metazoa</taxon>
        <taxon>Ecdysozoa</taxon>
        <taxon>Nematoda</taxon>
        <taxon>Chromadorea</taxon>
        <taxon>Rhabditida</taxon>
        <taxon>Rhabditina</taxon>
        <taxon>Rhabditomorpha</taxon>
        <taxon>Rhabditoidea</taxon>
        <taxon>Rhabditidae</taxon>
        <taxon>Peloderinae</taxon>
        <taxon>Caenorhabditis</taxon>
    </lineage>
</organism>
<feature type="region of interest" description="Disordered" evidence="10">
    <location>
        <begin position="684"/>
        <end position="706"/>
    </location>
</feature>
<keyword evidence="13" id="KW-1185">Reference proteome</keyword>
<feature type="region of interest" description="Disordered" evidence="10">
    <location>
        <begin position="738"/>
        <end position="764"/>
    </location>
</feature>
<dbReference type="SMART" id="SM00474">
    <property type="entry name" value="35EXOc"/>
    <property type="match status" value="1"/>
</dbReference>
<proteinExistence type="inferred from homology"/>
<dbReference type="InterPro" id="IPR036397">
    <property type="entry name" value="RNaseH_sf"/>
</dbReference>
<dbReference type="STRING" id="1611254.A0A2G5V201"/>
<dbReference type="Pfam" id="PF01612">
    <property type="entry name" value="DNA_pol_A_exo1"/>
    <property type="match status" value="1"/>
</dbReference>
<protein>
    <recommendedName>
        <fullName evidence="9">Exosome complex component 10 homolog</fullName>
    </recommendedName>
</protein>
<dbReference type="GO" id="GO:0005730">
    <property type="term" value="C:nucleolus"/>
    <property type="evidence" value="ECO:0007669"/>
    <property type="project" value="TreeGrafter"/>
</dbReference>
<dbReference type="GO" id="GO:0071035">
    <property type="term" value="P:nuclear polyadenylation-dependent rRNA catabolic process"/>
    <property type="evidence" value="ECO:0007669"/>
    <property type="project" value="TreeGrafter"/>
</dbReference>
<dbReference type="GO" id="GO:0071037">
    <property type="term" value="P:nuclear polyadenylation-dependent snRNA catabolic process"/>
    <property type="evidence" value="ECO:0007669"/>
    <property type="project" value="TreeGrafter"/>
</dbReference>
<keyword evidence="3" id="KW-0540">Nuclease</keyword>
<dbReference type="GO" id="GO:0003727">
    <property type="term" value="F:single-stranded RNA binding"/>
    <property type="evidence" value="ECO:0007669"/>
    <property type="project" value="TreeGrafter"/>
</dbReference>
<evidence type="ECO:0000256" key="8">
    <source>
        <dbReference type="ARBA" id="ARBA00043957"/>
    </source>
</evidence>
<comment type="similarity">
    <text evidence="8">Belongs to the exosome component 10/RRP6 family.</text>
</comment>
<keyword evidence="7" id="KW-0539">Nucleus</keyword>
<dbReference type="GO" id="GO:0000467">
    <property type="term" value="P:exonucleolytic trimming to generate mature 3'-end of 5.8S rRNA from tricistronic rRNA transcript (SSU-rRNA, 5.8S rRNA, LSU-rRNA)"/>
    <property type="evidence" value="ECO:0007669"/>
    <property type="project" value="InterPro"/>
</dbReference>
<dbReference type="InterPro" id="IPR045092">
    <property type="entry name" value="Rrp6-like"/>
</dbReference>
<evidence type="ECO:0000259" key="11">
    <source>
        <dbReference type="PROSITE" id="PS50967"/>
    </source>
</evidence>
<keyword evidence="2" id="KW-0698">rRNA processing</keyword>
<reference evidence="13" key="1">
    <citation type="submission" date="2017-10" db="EMBL/GenBank/DDBJ databases">
        <title>Rapid genome shrinkage in a self-fertile nematode reveals novel sperm competition proteins.</title>
        <authorList>
            <person name="Yin D."/>
            <person name="Schwarz E.M."/>
            <person name="Thomas C.G."/>
            <person name="Felde R.L."/>
            <person name="Korf I.F."/>
            <person name="Cutter A.D."/>
            <person name="Schartner C.M."/>
            <person name="Ralston E.J."/>
            <person name="Meyer B.J."/>
            <person name="Haag E.S."/>
        </authorList>
    </citation>
    <scope>NUCLEOTIDE SEQUENCE [LARGE SCALE GENOMIC DNA]</scope>
    <source>
        <strain evidence="13">JU1422</strain>
    </source>
</reference>
<dbReference type="PANTHER" id="PTHR12124:SF47">
    <property type="entry name" value="EXOSOME COMPONENT 10"/>
    <property type="match status" value="1"/>
</dbReference>
<evidence type="ECO:0000256" key="3">
    <source>
        <dbReference type="ARBA" id="ARBA00022722"/>
    </source>
</evidence>
<dbReference type="PROSITE" id="PS50967">
    <property type="entry name" value="HRDC"/>
    <property type="match status" value="1"/>
</dbReference>
<dbReference type="InterPro" id="IPR010997">
    <property type="entry name" value="HRDC-like_sf"/>
</dbReference>
<dbReference type="Proteomes" id="UP000230233">
    <property type="component" value="Chromosome II"/>
</dbReference>
<feature type="region of interest" description="Disordered" evidence="10">
    <location>
        <begin position="791"/>
        <end position="868"/>
    </location>
</feature>
<dbReference type="FunFam" id="1.10.150.80:FF:000001">
    <property type="entry name" value="Putative exosome component 10"/>
    <property type="match status" value="1"/>
</dbReference>